<name>A0AAV5I950_9ROSI</name>
<organism evidence="1 2">
    <name type="scientific">Rubroshorea leprosula</name>
    <dbReference type="NCBI Taxonomy" id="152421"/>
    <lineage>
        <taxon>Eukaryota</taxon>
        <taxon>Viridiplantae</taxon>
        <taxon>Streptophyta</taxon>
        <taxon>Embryophyta</taxon>
        <taxon>Tracheophyta</taxon>
        <taxon>Spermatophyta</taxon>
        <taxon>Magnoliopsida</taxon>
        <taxon>eudicotyledons</taxon>
        <taxon>Gunneridae</taxon>
        <taxon>Pentapetalae</taxon>
        <taxon>rosids</taxon>
        <taxon>malvids</taxon>
        <taxon>Malvales</taxon>
        <taxon>Dipterocarpaceae</taxon>
        <taxon>Rubroshorea</taxon>
    </lineage>
</organism>
<dbReference type="Proteomes" id="UP001054252">
    <property type="component" value="Unassembled WGS sequence"/>
</dbReference>
<sequence length="80" mass="9186">MHYDSLFLLVDKQSQVVHSDWNPDIYLPLSLTHPFLAFEILNRSLQGKDDGRKMGIMGKVRFDDRTCILSHSMHANGNVD</sequence>
<dbReference type="AlphaFoldDB" id="A0AAV5I950"/>
<protein>
    <submittedName>
        <fullName evidence="1">Uncharacterized protein</fullName>
    </submittedName>
</protein>
<comment type="caution">
    <text evidence="1">The sequence shown here is derived from an EMBL/GenBank/DDBJ whole genome shotgun (WGS) entry which is preliminary data.</text>
</comment>
<evidence type="ECO:0000313" key="1">
    <source>
        <dbReference type="EMBL" id="GKU94864.1"/>
    </source>
</evidence>
<evidence type="ECO:0000313" key="2">
    <source>
        <dbReference type="Proteomes" id="UP001054252"/>
    </source>
</evidence>
<accession>A0AAV5I950</accession>
<proteinExistence type="predicted"/>
<keyword evidence="2" id="KW-1185">Reference proteome</keyword>
<dbReference type="EMBL" id="BPVZ01000008">
    <property type="protein sequence ID" value="GKU94864.1"/>
    <property type="molecule type" value="Genomic_DNA"/>
</dbReference>
<reference evidence="1 2" key="1">
    <citation type="journal article" date="2021" name="Commun. Biol.">
        <title>The genome of Shorea leprosula (Dipterocarpaceae) highlights the ecological relevance of drought in aseasonal tropical rainforests.</title>
        <authorList>
            <person name="Ng K.K.S."/>
            <person name="Kobayashi M.J."/>
            <person name="Fawcett J.A."/>
            <person name="Hatakeyama M."/>
            <person name="Paape T."/>
            <person name="Ng C.H."/>
            <person name="Ang C.C."/>
            <person name="Tnah L.H."/>
            <person name="Lee C.T."/>
            <person name="Nishiyama T."/>
            <person name="Sese J."/>
            <person name="O'Brien M.J."/>
            <person name="Copetti D."/>
            <person name="Mohd Noor M.I."/>
            <person name="Ong R.C."/>
            <person name="Putra M."/>
            <person name="Sireger I.Z."/>
            <person name="Indrioko S."/>
            <person name="Kosugi Y."/>
            <person name="Izuno A."/>
            <person name="Isagi Y."/>
            <person name="Lee S.L."/>
            <person name="Shimizu K.K."/>
        </authorList>
    </citation>
    <scope>NUCLEOTIDE SEQUENCE [LARGE SCALE GENOMIC DNA]</scope>
    <source>
        <strain evidence="1">214</strain>
    </source>
</reference>
<gene>
    <name evidence="1" type="ORF">SLEP1_g8296</name>
</gene>